<dbReference type="PANTHER" id="PTHR43394">
    <property type="entry name" value="ATP-DEPENDENT PERMEASE MDL1, MITOCHONDRIAL"/>
    <property type="match status" value="1"/>
</dbReference>
<keyword evidence="8 11" id="KW-1133">Transmembrane helix</keyword>
<evidence type="ECO:0000256" key="6">
    <source>
        <dbReference type="ARBA" id="ARBA00022741"/>
    </source>
</evidence>
<dbReference type="SMART" id="SM00382">
    <property type="entry name" value="AAA"/>
    <property type="match status" value="1"/>
</dbReference>
<dbReference type="InterPro" id="IPR017871">
    <property type="entry name" value="ABC_transporter-like_CS"/>
</dbReference>
<evidence type="ECO:0000256" key="2">
    <source>
        <dbReference type="ARBA" id="ARBA00022448"/>
    </source>
</evidence>
<dbReference type="Gene3D" id="1.20.1560.10">
    <property type="entry name" value="ABC transporter type 1, transmembrane domain"/>
    <property type="match status" value="1"/>
</dbReference>
<keyword evidence="4" id="KW-0997">Cell inner membrane</keyword>
<evidence type="ECO:0000256" key="8">
    <source>
        <dbReference type="ARBA" id="ARBA00022989"/>
    </source>
</evidence>
<organism evidence="14 15">
    <name type="scientific">Microbacterium oleivorans</name>
    <dbReference type="NCBI Taxonomy" id="273677"/>
    <lineage>
        <taxon>Bacteria</taxon>
        <taxon>Bacillati</taxon>
        <taxon>Actinomycetota</taxon>
        <taxon>Actinomycetes</taxon>
        <taxon>Micrococcales</taxon>
        <taxon>Microbacteriaceae</taxon>
        <taxon>Microbacterium</taxon>
    </lineage>
</organism>
<dbReference type="EMBL" id="JFYO01000007">
    <property type="protein sequence ID" value="EZP26116.1"/>
    <property type="molecule type" value="Genomic_DNA"/>
</dbReference>
<protein>
    <submittedName>
        <fullName evidence="14">Multidrug ABC transporter ATP-binding protein/permease protein</fullName>
    </submittedName>
</protein>
<dbReference type="PATRIC" id="fig|273677.3.peg.2430"/>
<name>A0A031FPK3_9MICO</name>
<keyword evidence="15" id="KW-1185">Reference proteome</keyword>
<accession>A0A031FPK3</accession>
<comment type="subcellular location">
    <subcellularLocation>
        <location evidence="1">Cell inner membrane</location>
        <topology evidence="1">Multi-pass membrane protein</topology>
    </subcellularLocation>
</comment>
<dbReference type="InterPro" id="IPR036640">
    <property type="entry name" value="ABC1_TM_sf"/>
</dbReference>
<dbReference type="PROSITE" id="PS00211">
    <property type="entry name" value="ABC_TRANSPORTER_1"/>
    <property type="match status" value="1"/>
</dbReference>
<dbReference type="CDD" id="cd18551">
    <property type="entry name" value="ABC_6TM_LmrA_like"/>
    <property type="match status" value="1"/>
</dbReference>
<feature type="domain" description="ABC transmembrane type-1" evidence="13">
    <location>
        <begin position="36"/>
        <end position="315"/>
    </location>
</feature>
<comment type="similarity">
    <text evidence="10">Belongs to the ABC transporter superfamily. Siderophore-Fe(3+) uptake transporter (SIUT) (TC 3.A.1.21) family.</text>
</comment>
<evidence type="ECO:0000256" key="11">
    <source>
        <dbReference type="SAM" id="Phobius"/>
    </source>
</evidence>
<dbReference type="FunFam" id="3.40.50.300:FF:000221">
    <property type="entry name" value="Multidrug ABC transporter ATP-binding protein"/>
    <property type="match status" value="1"/>
</dbReference>
<feature type="transmembrane region" description="Helical" evidence="11">
    <location>
        <begin position="68"/>
        <end position="89"/>
    </location>
</feature>
<dbReference type="GO" id="GO:0005886">
    <property type="term" value="C:plasma membrane"/>
    <property type="evidence" value="ECO:0007669"/>
    <property type="project" value="UniProtKB-SubCell"/>
</dbReference>
<evidence type="ECO:0000256" key="3">
    <source>
        <dbReference type="ARBA" id="ARBA00022475"/>
    </source>
</evidence>
<sequence>MSTPRRGLRRPSKDDGPRASLRQLVPFLLEHKRVLVVVGVLSVLEAVATLVQPLLVGDVIGRVQGGQALGILVWVLVGLVVVSSLIGGFQHYLLQRTGTAVVHSSRRRLIAKLLHLPVQEYDARRTGDLVSRVGTDTTLLYAVLTQGFADSIGNALIFVGAIIAMLIIDPILLLLIVVVIGASATVVVVLSGRIRRATLEQQEKVGALASGVERAIGSIRTIRASGAEAREQDTISATAGEAYDAGVKVAKASAIVVPVAGIALQVSLLVVLGVGGFRVASGAIEIAQLVVFVMFLFFLVQPLASFFGAITSVNQALGALGRIQEVLDLPDETAKDAAIAASAASATSASTAAIEFRDVHFSYPEAVVRARRSAQDEALKTLADARAPIPEESEPEPEATVLRGVSFEVPRGARVALVGPSGAGKSTTLALIERFYDPTAGAILIDGIDARALDRLSLRARLGYVEQDAPTLAGTIADNLRLASPNATDADCERVLDAVNLTEVLERSPLRLQAPVGEAGVMLSGGERQRLAIARALLAAPPILLLDESTSSLDGLNEQRMRDAIDAVAAGRTLVVIAHRLSTVVDSDLIVVLDHGRVVGQGTHDELVRDVPLYRDLAARQLLV</sequence>
<evidence type="ECO:0000313" key="15">
    <source>
        <dbReference type="Proteomes" id="UP000024001"/>
    </source>
</evidence>
<comment type="caution">
    <text evidence="14">The sequence shown here is derived from an EMBL/GenBank/DDBJ whole genome shotgun (WGS) entry which is preliminary data.</text>
</comment>
<dbReference type="Pfam" id="PF00664">
    <property type="entry name" value="ABC_membrane"/>
    <property type="match status" value="1"/>
</dbReference>
<keyword evidence="5 11" id="KW-0812">Transmembrane</keyword>
<dbReference type="InterPro" id="IPR003439">
    <property type="entry name" value="ABC_transporter-like_ATP-bd"/>
</dbReference>
<keyword evidence="7 14" id="KW-0067">ATP-binding</keyword>
<dbReference type="InterPro" id="IPR027417">
    <property type="entry name" value="P-loop_NTPase"/>
</dbReference>
<feature type="transmembrane region" description="Helical" evidence="11">
    <location>
        <begin position="34"/>
        <end position="56"/>
    </location>
</feature>
<dbReference type="Proteomes" id="UP000024001">
    <property type="component" value="Unassembled WGS sequence"/>
</dbReference>
<dbReference type="eggNOG" id="COG1132">
    <property type="taxonomic scope" value="Bacteria"/>
</dbReference>
<dbReference type="InterPro" id="IPR039421">
    <property type="entry name" value="Type_1_exporter"/>
</dbReference>
<evidence type="ECO:0000259" key="13">
    <source>
        <dbReference type="PROSITE" id="PS50929"/>
    </source>
</evidence>
<keyword evidence="2" id="KW-0813">Transport</keyword>
<dbReference type="PROSITE" id="PS50893">
    <property type="entry name" value="ABC_TRANSPORTER_2"/>
    <property type="match status" value="1"/>
</dbReference>
<feature type="transmembrane region" description="Helical" evidence="11">
    <location>
        <begin position="255"/>
        <end position="280"/>
    </location>
</feature>
<feature type="domain" description="ABC transporter" evidence="12">
    <location>
        <begin position="379"/>
        <end position="620"/>
    </location>
</feature>
<dbReference type="Pfam" id="PF00005">
    <property type="entry name" value="ABC_tran"/>
    <property type="match status" value="1"/>
</dbReference>
<feature type="transmembrane region" description="Helical" evidence="11">
    <location>
        <begin position="139"/>
        <end position="165"/>
    </location>
</feature>
<keyword evidence="9 11" id="KW-0472">Membrane</keyword>
<keyword evidence="6" id="KW-0547">Nucleotide-binding</keyword>
<dbReference type="Gene3D" id="3.40.50.300">
    <property type="entry name" value="P-loop containing nucleotide triphosphate hydrolases"/>
    <property type="match status" value="1"/>
</dbReference>
<evidence type="ECO:0000259" key="12">
    <source>
        <dbReference type="PROSITE" id="PS50893"/>
    </source>
</evidence>
<dbReference type="PROSITE" id="PS50929">
    <property type="entry name" value="ABC_TM1F"/>
    <property type="match status" value="1"/>
</dbReference>
<dbReference type="AlphaFoldDB" id="A0A031FPK3"/>
<dbReference type="OrthoDB" id="9806127at2"/>
<feature type="transmembrane region" description="Helical" evidence="11">
    <location>
        <begin position="171"/>
        <end position="190"/>
    </location>
</feature>
<feature type="transmembrane region" description="Helical" evidence="11">
    <location>
        <begin position="286"/>
        <end position="310"/>
    </location>
</feature>
<dbReference type="InterPro" id="IPR011527">
    <property type="entry name" value="ABC1_TM_dom"/>
</dbReference>
<dbReference type="GO" id="GO:0016887">
    <property type="term" value="F:ATP hydrolysis activity"/>
    <property type="evidence" value="ECO:0007669"/>
    <property type="project" value="InterPro"/>
</dbReference>
<dbReference type="GO" id="GO:0005524">
    <property type="term" value="F:ATP binding"/>
    <property type="evidence" value="ECO:0007669"/>
    <property type="project" value="UniProtKB-KW"/>
</dbReference>
<dbReference type="SUPFAM" id="SSF90123">
    <property type="entry name" value="ABC transporter transmembrane region"/>
    <property type="match status" value="1"/>
</dbReference>
<dbReference type="SUPFAM" id="SSF52540">
    <property type="entry name" value="P-loop containing nucleoside triphosphate hydrolases"/>
    <property type="match status" value="1"/>
</dbReference>
<keyword evidence="3" id="KW-1003">Cell membrane</keyword>
<dbReference type="InterPro" id="IPR003593">
    <property type="entry name" value="AAA+_ATPase"/>
</dbReference>
<evidence type="ECO:0000313" key="14">
    <source>
        <dbReference type="EMBL" id="EZP26116.1"/>
    </source>
</evidence>
<proteinExistence type="inferred from homology"/>
<dbReference type="RefSeq" id="WP_036312875.1">
    <property type="nucleotide sequence ID" value="NZ_JFYO01000007.1"/>
</dbReference>
<evidence type="ECO:0000256" key="1">
    <source>
        <dbReference type="ARBA" id="ARBA00004429"/>
    </source>
</evidence>
<dbReference type="GO" id="GO:0015421">
    <property type="term" value="F:ABC-type oligopeptide transporter activity"/>
    <property type="evidence" value="ECO:0007669"/>
    <property type="project" value="TreeGrafter"/>
</dbReference>
<evidence type="ECO:0000256" key="10">
    <source>
        <dbReference type="ARBA" id="ARBA00023455"/>
    </source>
</evidence>
<evidence type="ECO:0000256" key="7">
    <source>
        <dbReference type="ARBA" id="ARBA00022840"/>
    </source>
</evidence>
<evidence type="ECO:0000256" key="5">
    <source>
        <dbReference type="ARBA" id="ARBA00022692"/>
    </source>
</evidence>
<dbReference type="PANTHER" id="PTHR43394:SF1">
    <property type="entry name" value="ATP-BINDING CASSETTE SUB-FAMILY B MEMBER 10, MITOCHONDRIAL"/>
    <property type="match status" value="1"/>
</dbReference>
<evidence type="ECO:0000256" key="4">
    <source>
        <dbReference type="ARBA" id="ARBA00022519"/>
    </source>
</evidence>
<reference evidence="14 15" key="1">
    <citation type="submission" date="2014-03" db="EMBL/GenBank/DDBJ databases">
        <title>Draft Genome Sequences of 13 Willow Endophytes.</title>
        <authorList>
            <person name="Gan H.Y."/>
            <person name="Gan H.M."/>
            <person name="Savka M.A."/>
            <person name="Hudson A.O."/>
        </authorList>
    </citation>
    <scope>NUCLEOTIDE SEQUENCE [LARGE SCALE GENOMIC DNA]</scope>
    <source>
        <strain evidence="14 15">RIT293</strain>
    </source>
</reference>
<gene>
    <name evidence="14" type="ORF">BW34_02448</name>
</gene>
<evidence type="ECO:0000256" key="9">
    <source>
        <dbReference type="ARBA" id="ARBA00023136"/>
    </source>
</evidence>